<organism evidence="2 3">
    <name type="scientific">Rhizobium favelukesii</name>
    <dbReference type="NCBI Taxonomy" id="348824"/>
    <lineage>
        <taxon>Bacteria</taxon>
        <taxon>Pseudomonadati</taxon>
        <taxon>Pseudomonadota</taxon>
        <taxon>Alphaproteobacteria</taxon>
        <taxon>Hyphomicrobiales</taxon>
        <taxon>Rhizobiaceae</taxon>
        <taxon>Rhizobium/Agrobacterium group</taxon>
        <taxon>Rhizobium</taxon>
    </lineage>
</organism>
<dbReference type="Gene3D" id="3.30.460.10">
    <property type="entry name" value="Beta Polymerase, domain 2"/>
    <property type="match status" value="1"/>
</dbReference>
<dbReference type="Proteomes" id="UP000019443">
    <property type="component" value="Chromosome"/>
</dbReference>
<gene>
    <name evidence="2" type="ORF">LPU83_1175</name>
</gene>
<dbReference type="InterPro" id="IPR043519">
    <property type="entry name" value="NT_sf"/>
</dbReference>
<dbReference type="SUPFAM" id="SSF81301">
    <property type="entry name" value="Nucleotidyltransferase"/>
    <property type="match status" value="1"/>
</dbReference>
<dbReference type="CDD" id="cd05403">
    <property type="entry name" value="NT_KNTase_like"/>
    <property type="match status" value="1"/>
</dbReference>
<dbReference type="AlphaFoldDB" id="W6R7D2"/>
<sequence length="217" mass="23829">MARSSRESAIRYPITAILGVDSNTRVLRVLSLHGGMLASNEIVRKSRLVPESVRKALIDLVSLGIVSSSGAGRSRVYCLNADHYFSSALSNLFKAESDRFTAILEAVRQSAAGEPFFSLFYYGSVARGEDRRDSDLDIGIVAQADELASIVERIREELRDASQRFGFLPNVVGLDFADIERLDKDSDPWWKSVISEAIVLSGKRPEDAIGFNGEGRG</sequence>
<proteinExistence type="predicted"/>
<dbReference type="KEGG" id="rhl:LPU83_1175"/>
<protein>
    <recommendedName>
        <fullName evidence="1">Polymerase nucleotidyl transferase domain-containing protein</fullName>
    </recommendedName>
</protein>
<evidence type="ECO:0000259" key="1">
    <source>
        <dbReference type="Pfam" id="PF01909"/>
    </source>
</evidence>
<dbReference type="InterPro" id="IPR002934">
    <property type="entry name" value="Polymerase_NTP_transf_dom"/>
</dbReference>
<reference evidence="2" key="1">
    <citation type="submission" date="2013-11" db="EMBL/GenBank/DDBJ databases">
        <title>Draft genome sequence of the broad-host-range Rhizobium sp. LPU83 strain, a member of the low-genetic diversity Oregon-like Rhizobium sp. group.</title>
        <authorList>
            <person name="Wibberg D."/>
            <person name="Puehler A."/>
            <person name="Schlueter A."/>
        </authorList>
    </citation>
    <scope>NUCLEOTIDE SEQUENCE [LARGE SCALE GENOMIC DNA]</scope>
    <source>
        <strain evidence="2">LPU83</strain>
    </source>
</reference>
<accession>W6R7D2</accession>
<keyword evidence="3" id="KW-1185">Reference proteome</keyword>
<evidence type="ECO:0000313" key="2">
    <source>
        <dbReference type="EMBL" id="CDM56849.1"/>
    </source>
</evidence>
<dbReference type="EMBL" id="HG916852">
    <property type="protein sequence ID" value="CDM56849.1"/>
    <property type="molecule type" value="Genomic_DNA"/>
</dbReference>
<name>W6R7D2_9HYPH</name>
<dbReference type="HOGENOM" id="CLU_1425172_0_0_5"/>
<dbReference type="PATRIC" id="fig|348824.6.peg.1268"/>
<dbReference type="eggNOG" id="COG1708">
    <property type="taxonomic scope" value="Bacteria"/>
</dbReference>
<feature type="domain" description="Polymerase nucleotidyl transferase" evidence="1">
    <location>
        <begin position="118"/>
        <end position="157"/>
    </location>
</feature>
<evidence type="ECO:0000313" key="3">
    <source>
        <dbReference type="Proteomes" id="UP000019443"/>
    </source>
</evidence>
<dbReference type="GO" id="GO:0016779">
    <property type="term" value="F:nucleotidyltransferase activity"/>
    <property type="evidence" value="ECO:0007669"/>
    <property type="project" value="InterPro"/>
</dbReference>
<dbReference type="Pfam" id="PF01909">
    <property type="entry name" value="NTP_transf_2"/>
    <property type="match status" value="1"/>
</dbReference>